<dbReference type="Proteomes" id="UP001642360">
    <property type="component" value="Unassembled WGS sequence"/>
</dbReference>
<keyword evidence="4" id="KW-1185">Reference proteome</keyword>
<dbReference type="InterPro" id="IPR011009">
    <property type="entry name" value="Kinase-like_dom_sf"/>
</dbReference>
<name>A0ABC8QP39_9AQUA</name>
<accession>A0ABC8QP39</accession>
<dbReference type="Pfam" id="PF03881">
    <property type="entry name" value="Fructosamin_kin"/>
    <property type="match status" value="1"/>
</dbReference>
<dbReference type="AlphaFoldDB" id="A0ABC8QP39"/>
<dbReference type="Gene3D" id="3.90.1200.10">
    <property type="match status" value="1"/>
</dbReference>
<dbReference type="EC" id="2.7.1.172" evidence="1"/>
<gene>
    <name evidence="3" type="ORF">ILEXP_LOCUS1393</name>
</gene>
<protein>
    <recommendedName>
        <fullName evidence="1">protein-ribulosamine 3-kinase</fullName>
        <ecNumber evidence="1">2.7.1.172</ecNumber>
    </recommendedName>
</protein>
<dbReference type="GO" id="GO:0102193">
    <property type="term" value="F:protein-ribulosamine 3-kinase activity"/>
    <property type="evidence" value="ECO:0007669"/>
    <property type="project" value="UniProtKB-EC"/>
</dbReference>
<evidence type="ECO:0000313" key="4">
    <source>
        <dbReference type="Proteomes" id="UP001642360"/>
    </source>
</evidence>
<evidence type="ECO:0000256" key="1">
    <source>
        <dbReference type="ARBA" id="ARBA00011961"/>
    </source>
</evidence>
<dbReference type="PANTHER" id="PTHR12149:SF8">
    <property type="entry name" value="PROTEIN-RIBULOSAMINE 3-KINASE"/>
    <property type="match status" value="1"/>
</dbReference>
<comment type="catalytic activity">
    <reaction evidence="2">
        <text>N(6)-D-ribulosyl-L-lysyl-[protein] + ATP = N(6)-(3-O-phospho-D-ribulosyl)-L-lysyl-[protein] + ADP + H(+)</text>
        <dbReference type="Rhea" id="RHEA:48432"/>
        <dbReference type="Rhea" id="RHEA-COMP:12103"/>
        <dbReference type="Rhea" id="RHEA-COMP:12104"/>
        <dbReference type="ChEBI" id="CHEBI:15378"/>
        <dbReference type="ChEBI" id="CHEBI:30616"/>
        <dbReference type="ChEBI" id="CHEBI:90418"/>
        <dbReference type="ChEBI" id="CHEBI:90420"/>
        <dbReference type="ChEBI" id="CHEBI:456216"/>
        <dbReference type="EC" id="2.7.1.172"/>
    </reaction>
    <physiologicalReaction direction="left-to-right" evidence="2">
        <dbReference type="Rhea" id="RHEA:48433"/>
    </physiologicalReaction>
</comment>
<dbReference type="EMBL" id="CAUOFW020000447">
    <property type="protein sequence ID" value="CAK9134463.1"/>
    <property type="molecule type" value="Genomic_DNA"/>
</dbReference>
<reference evidence="3 4" key="1">
    <citation type="submission" date="2024-02" db="EMBL/GenBank/DDBJ databases">
        <authorList>
            <person name="Vignale AGUSTIN F."/>
            <person name="Sosa J E."/>
            <person name="Modenutti C."/>
        </authorList>
    </citation>
    <scope>NUCLEOTIDE SEQUENCE [LARGE SCALE GENOMIC DNA]</scope>
</reference>
<dbReference type="InterPro" id="IPR016477">
    <property type="entry name" value="Fructo-/Ketosamine-3-kinase"/>
</dbReference>
<evidence type="ECO:0000313" key="3">
    <source>
        <dbReference type="EMBL" id="CAK9134463.1"/>
    </source>
</evidence>
<evidence type="ECO:0000256" key="2">
    <source>
        <dbReference type="ARBA" id="ARBA00048655"/>
    </source>
</evidence>
<organism evidence="3 4">
    <name type="scientific">Ilex paraguariensis</name>
    <name type="common">yerba mate</name>
    <dbReference type="NCBI Taxonomy" id="185542"/>
    <lineage>
        <taxon>Eukaryota</taxon>
        <taxon>Viridiplantae</taxon>
        <taxon>Streptophyta</taxon>
        <taxon>Embryophyta</taxon>
        <taxon>Tracheophyta</taxon>
        <taxon>Spermatophyta</taxon>
        <taxon>Magnoliopsida</taxon>
        <taxon>eudicotyledons</taxon>
        <taxon>Gunneridae</taxon>
        <taxon>Pentapetalae</taxon>
        <taxon>asterids</taxon>
        <taxon>campanulids</taxon>
        <taxon>Aquifoliales</taxon>
        <taxon>Aquifoliaceae</taxon>
        <taxon>Ilex</taxon>
    </lineage>
</organism>
<sequence>MFVIHLPSSLRRNFHTPQINTWTSNWIQFYGEHRLGYQLKWAREQYGDSTIYERGQRLVKNMGPLFEDVLIEPCLLHGDLWSGNISSDKNGDPVILDPACYSYRSEKVLCCCVFLSQSNVVKATENACELYGTEAENDMSDATRESCWLGTCHVGLKDRHD</sequence>
<proteinExistence type="predicted"/>
<comment type="caution">
    <text evidence="3">The sequence shown here is derived from an EMBL/GenBank/DDBJ whole genome shotgun (WGS) entry which is preliminary data.</text>
</comment>
<dbReference type="SUPFAM" id="SSF56112">
    <property type="entry name" value="Protein kinase-like (PK-like)"/>
    <property type="match status" value="1"/>
</dbReference>
<dbReference type="PANTHER" id="PTHR12149">
    <property type="entry name" value="FRUCTOSAMINE 3 KINASE-RELATED PROTEIN"/>
    <property type="match status" value="1"/>
</dbReference>